<reference evidence="1" key="2">
    <citation type="submission" date="2020-09" db="EMBL/GenBank/DDBJ databases">
        <authorList>
            <person name="Sun Q."/>
            <person name="Ohkuma M."/>
        </authorList>
    </citation>
    <scope>NUCLEOTIDE SEQUENCE</scope>
    <source>
        <strain evidence="1">JCM 4988</strain>
    </source>
</reference>
<sequence length="160" mass="16799">MYDVTIEHPAIEERTFFASGPGPLRDIVWGVARAQGEPVTDHLAMIAEVGALRSRADIEGEGELKIGEITVRVRNAEGCEGHQGEDAVLLGGPEFCDGSCRPRKLFKRGALLDLADALEDADLEASGGCSGCGLGAGQSCAGCGKCNCDRHDGCVRPKSQ</sequence>
<evidence type="ECO:0000313" key="1">
    <source>
        <dbReference type="EMBL" id="GGZ23565.1"/>
    </source>
</evidence>
<keyword evidence="2" id="KW-1185">Reference proteome</keyword>
<dbReference type="Proteomes" id="UP000630936">
    <property type="component" value="Unassembled WGS sequence"/>
</dbReference>
<accession>A0A918PUU4</accession>
<proteinExistence type="predicted"/>
<gene>
    <name evidence="1" type="ORF">GCM10010387_15950</name>
</gene>
<comment type="caution">
    <text evidence="1">The sequence shown here is derived from an EMBL/GenBank/DDBJ whole genome shotgun (WGS) entry which is preliminary data.</text>
</comment>
<dbReference type="AlphaFoldDB" id="A0A918PUU4"/>
<reference evidence="1" key="1">
    <citation type="journal article" date="2014" name="Int. J. Syst. Evol. Microbiol.">
        <title>Complete genome sequence of Corynebacterium casei LMG S-19264T (=DSM 44701T), isolated from a smear-ripened cheese.</title>
        <authorList>
            <consortium name="US DOE Joint Genome Institute (JGI-PGF)"/>
            <person name="Walter F."/>
            <person name="Albersmeier A."/>
            <person name="Kalinowski J."/>
            <person name="Ruckert C."/>
        </authorList>
    </citation>
    <scope>NUCLEOTIDE SEQUENCE</scope>
    <source>
        <strain evidence="1">JCM 4988</strain>
    </source>
</reference>
<evidence type="ECO:0000313" key="2">
    <source>
        <dbReference type="Proteomes" id="UP000630936"/>
    </source>
</evidence>
<protein>
    <submittedName>
        <fullName evidence="1">Uncharacterized protein</fullName>
    </submittedName>
</protein>
<dbReference type="EMBL" id="BMWG01000003">
    <property type="protein sequence ID" value="GGZ23565.1"/>
    <property type="molecule type" value="Genomic_DNA"/>
</dbReference>
<name>A0A918PUU4_9ACTN</name>
<organism evidence="1 2">
    <name type="scientific">Streptomyces inusitatus</name>
    <dbReference type="NCBI Taxonomy" id="68221"/>
    <lineage>
        <taxon>Bacteria</taxon>
        <taxon>Bacillati</taxon>
        <taxon>Actinomycetota</taxon>
        <taxon>Actinomycetes</taxon>
        <taxon>Kitasatosporales</taxon>
        <taxon>Streptomycetaceae</taxon>
        <taxon>Streptomyces</taxon>
    </lineage>
</organism>
<dbReference type="RefSeq" id="WP_190122214.1">
    <property type="nucleotide sequence ID" value="NZ_BMWG01000003.1"/>
</dbReference>